<evidence type="ECO:0000313" key="1">
    <source>
        <dbReference type="EMBL" id="MDF9745443.1"/>
    </source>
</evidence>
<proteinExistence type="predicted"/>
<keyword evidence="2" id="KW-1185">Reference proteome</keyword>
<dbReference type="PANTHER" id="PTHR35024:SF4">
    <property type="entry name" value="POLYMER-FORMING CYTOSKELETAL PROTEIN"/>
    <property type="match status" value="1"/>
</dbReference>
<dbReference type="AlphaFoldDB" id="A0A9Q4Q2P4"/>
<dbReference type="Pfam" id="PF04519">
    <property type="entry name" value="Bactofilin"/>
    <property type="match status" value="1"/>
</dbReference>
<evidence type="ECO:0000313" key="2">
    <source>
        <dbReference type="Proteomes" id="UP001154061"/>
    </source>
</evidence>
<name>A0A9Q4Q2P4_9EURY</name>
<comment type="caution">
    <text evidence="1">The sequence shown here is derived from an EMBL/GenBank/DDBJ whole genome shotgun (WGS) entry which is preliminary data.</text>
</comment>
<accession>A0A9Q4Q2P4</accession>
<dbReference type="SUPFAM" id="SSF51161">
    <property type="entry name" value="Trimeric LpxA-like enzymes"/>
    <property type="match status" value="1"/>
</dbReference>
<dbReference type="Gene3D" id="2.160.10.10">
    <property type="entry name" value="Hexapeptide repeat proteins"/>
    <property type="match status" value="1"/>
</dbReference>
<sequence length="369" mass="38892">MAVLAAGILGAGVFDQTPHAELMYQEDDTGTVAIGFTDVRGLSAGNTEIRLQGEGSCGNWDGSGDLEKGDITIVDSSDCSEALEEGDVLQVIGSQTLLDTYRLQGKYPAHGCEVVDEDDFNDGSQIEIDSGNMVDCELTDDGSELDNKFQLDNGTTLVGDVYMSGLVTLTTNGQNKIIGDVDARNIDVKDGSAIEGNIVAEETVDVFDGSEIEGTIDAEDTVDINQDTLVSGTIDSDANVDLDQNSRTGSDIYSGDDVTINGNSIVEGRITADRQVDIEDDTEVDGPIEAEHNVMLGPNTVVDDNIAVDTSDRDVDLGKDTNVNGDINADDNEVILGEDATVEGDVTADSITCNDGATIDGEDCDDYTS</sequence>
<dbReference type="EMBL" id="JAMQOT010000002">
    <property type="protein sequence ID" value="MDF9745443.1"/>
    <property type="molecule type" value="Genomic_DNA"/>
</dbReference>
<gene>
    <name evidence="1" type="ORF">NDI89_07580</name>
</gene>
<dbReference type="Proteomes" id="UP001154061">
    <property type="component" value="Unassembled WGS sequence"/>
</dbReference>
<organism evidence="1 2">
    <name type="scientific">Natrinema salsiterrestre</name>
    <dbReference type="NCBI Taxonomy" id="2950540"/>
    <lineage>
        <taxon>Archaea</taxon>
        <taxon>Methanobacteriati</taxon>
        <taxon>Methanobacteriota</taxon>
        <taxon>Stenosarchaea group</taxon>
        <taxon>Halobacteria</taxon>
        <taxon>Halobacteriales</taxon>
        <taxon>Natrialbaceae</taxon>
        <taxon>Natrinema</taxon>
    </lineage>
</organism>
<protein>
    <submittedName>
        <fullName evidence="1">Polymer-forming cytoskeletal protein</fullName>
    </submittedName>
</protein>
<dbReference type="InterPro" id="IPR007607">
    <property type="entry name" value="BacA/B"/>
</dbReference>
<reference evidence="1" key="1">
    <citation type="submission" date="2022-06" db="EMBL/GenBank/DDBJ databases">
        <title>Natrinema sp. a new haloarchaeum isolate from saline soil.</title>
        <authorList>
            <person name="Strakova D."/>
            <person name="Galisteo C."/>
            <person name="Sanchez-Porro C."/>
            <person name="Ventosa A."/>
        </authorList>
    </citation>
    <scope>NUCLEOTIDE SEQUENCE</scope>
    <source>
        <strain evidence="1">S1CR25-10</strain>
    </source>
</reference>
<dbReference type="PANTHER" id="PTHR35024">
    <property type="entry name" value="HYPOTHETICAL CYTOSOLIC PROTEIN"/>
    <property type="match status" value="1"/>
</dbReference>
<dbReference type="InterPro" id="IPR011004">
    <property type="entry name" value="Trimer_LpxA-like_sf"/>
</dbReference>